<feature type="region of interest" description="Disordered" evidence="2">
    <location>
        <begin position="373"/>
        <end position="414"/>
    </location>
</feature>
<evidence type="ECO:0000313" key="5">
    <source>
        <dbReference type="Proteomes" id="UP000757900"/>
    </source>
</evidence>
<dbReference type="Gene3D" id="1.25.40.680">
    <property type="entry name" value="Type VII secretion system EssB, C-terminal-like domain"/>
    <property type="match status" value="1"/>
</dbReference>
<dbReference type="EMBL" id="JABZFV010000028">
    <property type="protein sequence ID" value="MBF0934491.1"/>
    <property type="molecule type" value="Genomic_DNA"/>
</dbReference>
<keyword evidence="3" id="KW-0472">Membrane</keyword>
<sequence>MISKQYTADLIRGNRDLIEQLLTSNATYFASLTIRSEEDQADDLIVDCLLPEDSYHYEAVRQLELATRCRFLLNLATVQEELAEGLFTFEMKPDSFSFTRNGMPIFHFRGIREKLPPYEGMTEADFLSSYQAYCVAVLDPKTSFETLAEGKLAFYKGNLLAEKIVQATDINAIQDLLKEGIQAEKSRIESDEIQVNRQQYVLVRWVMGISLIVSLMCLAFASYWFLWAIPLQSRVSDIRMAFIKQDYSEVVSLSRGLDSRYIGQEDKYLMAYSVVKTEPLTLDQKTQLLSMSMQSNEAYLRFWIAIGQEDINEALNIASYLNDPQLTLYASTKKIDELQRNPNLAADERTTQIESVQNKIDGLVSQYFVSEESSESSSTLSDSSESDTTSNEFQASNEVSVKSSQESVSSQAGE</sequence>
<dbReference type="Proteomes" id="UP000757900">
    <property type="component" value="Unassembled WGS sequence"/>
</dbReference>
<evidence type="ECO:0000256" key="2">
    <source>
        <dbReference type="SAM" id="MobiDB-lite"/>
    </source>
</evidence>
<evidence type="ECO:0000256" key="1">
    <source>
        <dbReference type="ARBA" id="ARBA00010163"/>
    </source>
</evidence>
<comment type="similarity">
    <text evidence="1">Belongs to the EssB family.</text>
</comment>
<gene>
    <name evidence="4" type="primary">essB</name>
    <name evidence="4" type="ORF">HXK00_02465</name>
</gene>
<feature type="transmembrane region" description="Helical" evidence="3">
    <location>
        <begin position="205"/>
        <end position="229"/>
    </location>
</feature>
<dbReference type="NCBIfam" id="TIGR03926">
    <property type="entry name" value="T7_EssB"/>
    <property type="match status" value="1"/>
</dbReference>
<protein>
    <submittedName>
        <fullName evidence="4">Type VII secretion protein EssB</fullName>
    </submittedName>
</protein>
<dbReference type="Gene3D" id="1.10.510.10">
    <property type="entry name" value="Transferase(Phosphotransferase) domain 1"/>
    <property type="match status" value="1"/>
</dbReference>
<keyword evidence="3" id="KW-1133">Transmembrane helix</keyword>
<dbReference type="Pfam" id="PF10140">
    <property type="entry name" value="YukC"/>
    <property type="match status" value="1"/>
</dbReference>
<evidence type="ECO:0000256" key="3">
    <source>
        <dbReference type="SAM" id="Phobius"/>
    </source>
</evidence>
<dbReference type="InterPro" id="IPR042565">
    <property type="entry name" value="T7SS_EssB_C"/>
</dbReference>
<proteinExistence type="inferred from homology"/>
<accession>A0A929QSQ1</accession>
<comment type="caution">
    <text evidence="4">The sequence shown here is derived from an EMBL/GenBank/DDBJ whole genome shotgun (WGS) entry which is preliminary data.</text>
</comment>
<organism evidence="4 5">
    <name type="scientific">Abiotrophia defectiva</name>
    <name type="common">Streptococcus defectivus</name>
    <dbReference type="NCBI Taxonomy" id="46125"/>
    <lineage>
        <taxon>Bacteria</taxon>
        <taxon>Bacillati</taxon>
        <taxon>Bacillota</taxon>
        <taxon>Bacilli</taxon>
        <taxon>Lactobacillales</taxon>
        <taxon>Aerococcaceae</taxon>
        <taxon>Abiotrophia</taxon>
    </lineage>
</organism>
<evidence type="ECO:0000313" key="4">
    <source>
        <dbReference type="EMBL" id="MBF0934491.1"/>
    </source>
</evidence>
<dbReference type="InterPro" id="IPR018778">
    <property type="entry name" value="T7SS_EssB"/>
</dbReference>
<keyword evidence="3" id="KW-0812">Transmembrane</keyword>
<name>A0A929QSQ1_ABIDE</name>
<reference evidence="4" key="1">
    <citation type="submission" date="2020-04" db="EMBL/GenBank/DDBJ databases">
        <title>Deep metagenomics examines the oral microbiome during advanced dental caries in children, revealing novel taxa and co-occurrences with host molecules.</title>
        <authorList>
            <person name="Baker J.L."/>
            <person name="Morton J.T."/>
            <person name="Dinis M."/>
            <person name="Alvarez R."/>
            <person name="Tran N.C."/>
            <person name="Knight R."/>
            <person name="Edlund A."/>
        </authorList>
    </citation>
    <scope>NUCLEOTIDE SEQUENCE</scope>
    <source>
        <strain evidence="4">JCVI_23_bin.16</strain>
    </source>
</reference>
<dbReference type="AlphaFoldDB" id="A0A929QSQ1"/>
<feature type="compositionally biased region" description="Low complexity" evidence="2">
    <location>
        <begin position="375"/>
        <end position="414"/>
    </location>
</feature>